<dbReference type="PANTHER" id="PTHR21137:SF42">
    <property type="entry name" value="ODORANT RECEPTOR 83A"/>
    <property type="match status" value="1"/>
</dbReference>
<evidence type="ECO:0000256" key="3">
    <source>
        <dbReference type="ARBA" id="ARBA00022692"/>
    </source>
</evidence>
<dbReference type="PANTHER" id="PTHR21137">
    <property type="entry name" value="ODORANT RECEPTOR"/>
    <property type="match status" value="1"/>
</dbReference>
<keyword evidence="7 9" id="KW-0675">Receptor</keyword>
<evidence type="ECO:0000256" key="5">
    <source>
        <dbReference type="ARBA" id="ARBA00022989"/>
    </source>
</evidence>
<feature type="transmembrane region" description="Helical" evidence="9">
    <location>
        <begin position="71"/>
        <end position="88"/>
    </location>
</feature>
<dbReference type="Pfam" id="PF02949">
    <property type="entry name" value="7tm_6"/>
    <property type="match status" value="1"/>
</dbReference>
<dbReference type="GO" id="GO:0004984">
    <property type="term" value="F:olfactory receptor activity"/>
    <property type="evidence" value="ECO:0007669"/>
    <property type="project" value="InterPro"/>
</dbReference>
<sequence length="389" mass="44966">MNTHFQKFNYLNVCVNVFSANMLPTTSEKIRTPGIMKFYVLFVWTIVLACLSATLYGMVHVPNDKMLKDSTVYTMVSFESILLVVYLHNQKKSLRRLIETLNCLFDIDDKTIRIATTRLVTPFEKPMKIYVIASVGAVIVWTFLPLMEIFHRNQFYYEDYQIPMGVSREPFSTGIFIGGIAFQIVGCMYTTVRKASVDIYTMHIILLMTAQYKYLNMKFTSALARYPVPGDEDIIRQELGGLVQHHKIVLRISNILKNVFTPNVALLYINNVFRFCFLTLMLVMNNEGPYVTMCVVSYTIGALIQLYMFCFCIQQLLESSTTMMDDVFHGKWYLRDVSLQRTIMMMTMTDKLGCKLSRIRNINLTLPSFMSILNQAYSVCLLFLKSRQS</sequence>
<dbReference type="GO" id="GO:0007165">
    <property type="term" value="P:signal transduction"/>
    <property type="evidence" value="ECO:0007669"/>
    <property type="project" value="UniProtKB-KW"/>
</dbReference>
<accession>A0A154PKD5</accession>
<dbReference type="InterPro" id="IPR004117">
    <property type="entry name" value="7tm6_olfct_rcpt"/>
</dbReference>
<feature type="transmembrane region" description="Helical" evidence="9">
    <location>
        <begin position="171"/>
        <end position="192"/>
    </location>
</feature>
<dbReference type="Proteomes" id="UP000076502">
    <property type="component" value="Unassembled WGS sequence"/>
</dbReference>
<dbReference type="EMBL" id="KQ434946">
    <property type="protein sequence ID" value="KZC12341.1"/>
    <property type="molecule type" value="Genomic_DNA"/>
</dbReference>
<protein>
    <recommendedName>
        <fullName evidence="9">Odorant receptor</fullName>
    </recommendedName>
</protein>
<dbReference type="STRING" id="178035.A0A154PKD5"/>
<feature type="transmembrane region" description="Helical" evidence="9">
    <location>
        <begin position="295"/>
        <end position="317"/>
    </location>
</feature>
<evidence type="ECO:0000313" key="10">
    <source>
        <dbReference type="EMBL" id="KZC12341.1"/>
    </source>
</evidence>
<comment type="similarity">
    <text evidence="9">Belongs to the insect chemoreceptor superfamily. Heteromeric odorant receptor channel (TC 1.A.69) family.</text>
</comment>
<dbReference type="GO" id="GO:0005886">
    <property type="term" value="C:plasma membrane"/>
    <property type="evidence" value="ECO:0007669"/>
    <property type="project" value="UniProtKB-SubCell"/>
</dbReference>
<dbReference type="AlphaFoldDB" id="A0A154PKD5"/>
<keyword evidence="8 9" id="KW-0807">Transducer</keyword>
<evidence type="ECO:0000256" key="7">
    <source>
        <dbReference type="ARBA" id="ARBA00023170"/>
    </source>
</evidence>
<organism evidence="10 11">
    <name type="scientific">Dufourea novaeangliae</name>
    <name type="common">Sweat bee</name>
    <dbReference type="NCBI Taxonomy" id="178035"/>
    <lineage>
        <taxon>Eukaryota</taxon>
        <taxon>Metazoa</taxon>
        <taxon>Ecdysozoa</taxon>
        <taxon>Arthropoda</taxon>
        <taxon>Hexapoda</taxon>
        <taxon>Insecta</taxon>
        <taxon>Pterygota</taxon>
        <taxon>Neoptera</taxon>
        <taxon>Endopterygota</taxon>
        <taxon>Hymenoptera</taxon>
        <taxon>Apocrita</taxon>
        <taxon>Aculeata</taxon>
        <taxon>Apoidea</taxon>
        <taxon>Anthophila</taxon>
        <taxon>Halictidae</taxon>
        <taxon>Rophitinae</taxon>
        <taxon>Dufourea</taxon>
    </lineage>
</organism>
<evidence type="ECO:0000256" key="6">
    <source>
        <dbReference type="ARBA" id="ARBA00023136"/>
    </source>
</evidence>
<keyword evidence="2 9" id="KW-0716">Sensory transduction</keyword>
<evidence type="ECO:0000313" key="11">
    <source>
        <dbReference type="Proteomes" id="UP000076502"/>
    </source>
</evidence>
<reference evidence="10 11" key="1">
    <citation type="submission" date="2015-07" db="EMBL/GenBank/DDBJ databases">
        <title>The genome of Dufourea novaeangliae.</title>
        <authorList>
            <person name="Pan H."/>
            <person name="Kapheim K."/>
        </authorList>
    </citation>
    <scope>NUCLEOTIDE SEQUENCE [LARGE SCALE GENOMIC DNA]</scope>
    <source>
        <strain evidence="10">0120121106</strain>
        <tissue evidence="10">Whole body</tissue>
    </source>
</reference>
<gene>
    <name evidence="10" type="ORF">WN55_04192</name>
</gene>
<comment type="caution">
    <text evidence="9">Lacks conserved residue(s) required for the propagation of feature annotation.</text>
</comment>
<feature type="transmembrane region" description="Helical" evidence="9">
    <location>
        <begin position="38"/>
        <end position="59"/>
    </location>
</feature>
<dbReference type="OrthoDB" id="8185860at2759"/>
<keyword evidence="3 9" id="KW-0812">Transmembrane</keyword>
<evidence type="ECO:0000256" key="8">
    <source>
        <dbReference type="ARBA" id="ARBA00023224"/>
    </source>
</evidence>
<feature type="transmembrane region" description="Helical" evidence="9">
    <location>
        <begin position="265"/>
        <end position="283"/>
    </location>
</feature>
<dbReference type="GO" id="GO:0005549">
    <property type="term" value="F:odorant binding"/>
    <property type="evidence" value="ECO:0007669"/>
    <property type="project" value="InterPro"/>
</dbReference>
<evidence type="ECO:0000256" key="2">
    <source>
        <dbReference type="ARBA" id="ARBA00022606"/>
    </source>
</evidence>
<keyword evidence="4 9" id="KW-0552">Olfaction</keyword>
<name>A0A154PKD5_DUFNO</name>
<evidence type="ECO:0000256" key="9">
    <source>
        <dbReference type="RuleBase" id="RU351113"/>
    </source>
</evidence>
<keyword evidence="11" id="KW-1185">Reference proteome</keyword>
<keyword evidence="5 9" id="KW-1133">Transmembrane helix</keyword>
<evidence type="ECO:0000256" key="4">
    <source>
        <dbReference type="ARBA" id="ARBA00022725"/>
    </source>
</evidence>
<evidence type="ECO:0000256" key="1">
    <source>
        <dbReference type="ARBA" id="ARBA00004141"/>
    </source>
</evidence>
<keyword evidence="6 9" id="KW-0472">Membrane</keyword>
<proteinExistence type="inferred from homology"/>
<feature type="transmembrane region" description="Helical" evidence="9">
    <location>
        <begin position="129"/>
        <end position="151"/>
    </location>
</feature>
<comment type="subcellular location">
    <subcellularLocation>
        <location evidence="9">Cell membrane</location>
        <topology evidence="9">Multi-pass membrane protein</topology>
    </subcellularLocation>
    <subcellularLocation>
        <location evidence="1">Membrane</location>
        <topology evidence="1">Multi-pass membrane protein</topology>
    </subcellularLocation>
</comment>